<dbReference type="Proteomes" id="UP001626537">
    <property type="component" value="Chromosome"/>
</dbReference>
<keyword evidence="3" id="KW-1185">Reference proteome</keyword>
<evidence type="ECO:0000256" key="1">
    <source>
        <dbReference type="SAM" id="MobiDB-lite"/>
    </source>
</evidence>
<gene>
    <name evidence="2" type="ORF">R0135_14185</name>
</gene>
<feature type="region of interest" description="Disordered" evidence="1">
    <location>
        <begin position="503"/>
        <end position="536"/>
    </location>
</feature>
<dbReference type="RefSeq" id="WP_407347584.1">
    <property type="nucleotide sequence ID" value="NZ_CP136864.1"/>
</dbReference>
<feature type="compositionally biased region" description="Basic and acidic residues" evidence="1">
    <location>
        <begin position="1"/>
        <end position="18"/>
    </location>
</feature>
<accession>A0ABZ0I492</accession>
<sequence>MTAEWRFEPKRRSQKSRDPMQASFFTNSSIDDDTHALVREAIQNSLDAKTDAEAVDPVRVRFKIGTHSGDSELIARYIPEDAWLHFNASDNGLQSPPVAADDCRYLVYEDFNTEGLVGDERAFEAENGNSFYFFMRAEGQSGKHEGERGRHGIGKYVFPYTSGIRMFMMATVRASDSRCLIAGQSVLKSHQVSGERFTPDGWWGHFEKDGADDYFALPIEDLGLFSQLRDDFDLARESDQTGLSLILPYIQDEVTAEKLSEHVVGEYFWPILSGQLVVEVIEQGKRRVIDGTSIRENLDDLLPAGHIEQIAPYIALAHRALHLKDFVAVELSLPEAPSMPKWDKDYLSKGVAKEIHEELAKPDAFVRIRCPLYVCANAALEAKTSHFDIFLSKDITDTSRKPRFVREGIIIPEDRVPKVRGYTSMVVIDSGDVATLLGDSENPAHTEWEKNATKFKGKYKWGPTTIDFVRLSVGKFLNLMSQGDEEEDRALLSDIFFLDAPENEDDVPDARKRRKKIKPGPDPAPPIDPPPPARPRTFRLSKLDGGFVVRGPRTPLLTDRSYKVLVAYDFSGASKSRAMKQWSKNDFDLERADALGLVEAKNMGAVVIGGNTVEFQASTSDFSLIVHGFDSRRDLIVEVESEAVLNEEV</sequence>
<feature type="compositionally biased region" description="Pro residues" evidence="1">
    <location>
        <begin position="520"/>
        <end position="534"/>
    </location>
</feature>
<name>A0ABZ0I492_9GAMM</name>
<proteinExistence type="predicted"/>
<protein>
    <submittedName>
        <fullName evidence="2">Uncharacterized protein</fullName>
    </submittedName>
</protein>
<reference evidence="2 3" key="1">
    <citation type="submission" date="2023-10" db="EMBL/GenBank/DDBJ databases">
        <title>Two novel species belonging to the OM43/NOR5 clade.</title>
        <authorList>
            <person name="Park M."/>
        </authorList>
    </citation>
    <scope>NUCLEOTIDE SEQUENCE [LARGE SCALE GENOMIC DNA]</scope>
    <source>
        <strain evidence="2 3">IMCC43200</strain>
    </source>
</reference>
<organism evidence="2 3">
    <name type="scientific">Congregibacter variabilis</name>
    <dbReference type="NCBI Taxonomy" id="3081200"/>
    <lineage>
        <taxon>Bacteria</taxon>
        <taxon>Pseudomonadati</taxon>
        <taxon>Pseudomonadota</taxon>
        <taxon>Gammaproteobacteria</taxon>
        <taxon>Cellvibrionales</taxon>
        <taxon>Halieaceae</taxon>
        <taxon>Congregibacter</taxon>
    </lineage>
</organism>
<feature type="region of interest" description="Disordered" evidence="1">
    <location>
        <begin position="1"/>
        <end position="21"/>
    </location>
</feature>
<evidence type="ECO:0000313" key="3">
    <source>
        <dbReference type="Proteomes" id="UP001626537"/>
    </source>
</evidence>
<evidence type="ECO:0000313" key="2">
    <source>
        <dbReference type="EMBL" id="WOJ92926.1"/>
    </source>
</evidence>
<dbReference type="EMBL" id="CP136864">
    <property type="protein sequence ID" value="WOJ92926.1"/>
    <property type="molecule type" value="Genomic_DNA"/>
</dbReference>